<keyword evidence="10" id="KW-1133">Transmembrane helix</keyword>
<keyword evidence="10" id="KW-0812">Transmembrane</keyword>
<evidence type="ECO:0000256" key="6">
    <source>
        <dbReference type="ARBA" id="ARBA00022777"/>
    </source>
</evidence>
<dbReference type="AlphaFoldDB" id="A0A835MSB4"/>
<protein>
    <recommendedName>
        <fullName evidence="12">Gnk2-homologous domain-containing protein</fullName>
    </recommendedName>
</protein>
<evidence type="ECO:0000313" key="13">
    <source>
        <dbReference type="EMBL" id="KAF9671616.1"/>
    </source>
</evidence>
<dbReference type="Gene3D" id="3.30.430.20">
    <property type="entry name" value="Gnk2 domain, C-X8-C-X2-C motif"/>
    <property type="match status" value="2"/>
</dbReference>
<accession>A0A835MSB4</accession>
<evidence type="ECO:0000256" key="4">
    <source>
        <dbReference type="ARBA" id="ARBA00022737"/>
    </source>
</evidence>
<dbReference type="InterPro" id="IPR052059">
    <property type="entry name" value="CR_Ser/Thr_kinase"/>
</dbReference>
<evidence type="ECO:0000256" key="8">
    <source>
        <dbReference type="ARBA" id="ARBA00023170"/>
    </source>
</evidence>
<feature type="chain" id="PRO_5033049085" description="Gnk2-homologous domain-containing protein" evidence="11">
    <location>
        <begin position="29"/>
        <end position="467"/>
    </location>
</feature>
<reference evidence="13 14" key="1">
    <citation type="submission" date="2020-10" db="EMBL/GenBank/DDBJ databases">
        <title>Plant Genome Project.</title>
        <authorList>
            <person name="Zhang R.-G."/>
        </authorList>
    </citation>
    <scope>NUCLEOTIDE SEQUENCE [LARGE SCALE GENOMIC DNA]</scope>
    <source>
        <strain evidence="13">FAFU-HL-1</strain>
        <tissue evidence="13">Leaf</tissue>
    </source>
</reference>
<evidence type="ECO:0000256" key="9">
    <source>
        <dbReference type="SAM" id="MobiDB-lite"/>
    </source>
</evidence>
<feature type="region of interest" description="Disordered" evidence="9">
    <location>
        <begin position="439"/>
        <end position="467"/>
    </location>
</feature>
<keyword evidence="7" id="KW-0067">ATP-binding</keyword>
<dbReference type="OrthoDB" id="1908121at2759"/>
<dbReference type="GO" id="GO:0004674">
    <property type="term" value="F:protein serine/threonine kinase activity"/>
    <property type="evidence" value="ECO:0007669"/>
    <property type="project" value="UniProtKB-KW"/>
</dbReference>
<dbReference type="CDD" id="cd23509">
    <property type="entry name" value="Gnk2-like"/>
    <property type="match status" value="2"/>
</dbReference>
<name>A0A835MSB4_9ROSI</name>
<feature type="domain" description="Gnk2-homologous" evidence="12">
    <location>
        <begin position="139"/>
        <end position="245"/>
    </location>
</feature>
<feature type="signal peptide" evidence="11">
    <location>
        <begin position="1"/>
        <end position="28"/>
    </location>
</feature>
<feature type="compositionally biased region" description="Polar residues" evidence="9">
    <location>
        <begin position="447"/>
        <end position="467"/>
    </location>
</feature>
<gene>
    <name evidence="13" type="ORF">SADUNF_Sadunf12G0066000</name>
</gene>
<keyword evidence="8" id="KW-0675">Receptor</keyword>
<evidence type="ECO:0000313" key="14">
    <source>
        <dbReference type="Proteomes" id="UP000657918"/>
    </source>
</evidence>
<proteinExistence type="predicted"/>
<dbReference type="Gene3D" id="1.10.510.10">
    <property type="entry name" value="Transferase(Phosphotransferase) domain 1"/>
    <property type="match status" value="1"/>
</dbReference>
<keyword evidence="3 11" id="KW-0732">Signal</keyword>
<dbReference type="PROSITE" id="PS51473">
    <property type="entry name" value="GNK2"/>
    <property type="match status" value="2"/>
</dbReference>
<evidence type="ECO:0000256" key="1">
    <source>
        <dbReference type="ARBA" id="ARBA00022527"/>
    </source>
</evidence>
<dbReference type="InterPro" id="IPR002902">
    <property type="entry name" value="GNK2"/>
</dbReference>
<dbReference type="PANTHER" id="PTHR47973">
    <property type="entry name" value="CYSTEINE-RICH RECEPTOR-LIKE PROTEIN KINASE 3"/>
    <property type="match status" value="1"/>
</dbReference>
<evidence type="ECO:0000256" key="10">
    <source>
        <dbReference type="SAM" id="Phobius"/>
    </source>
</evidence>
<dbReference type="Pfam" id="PF01657">
    <property type="entry name" value="Stress-antifung"/>
    <property type="match status" value="2"/>
</dbReference>
<dbReference type="InterPro" id="IPR038408">
    <property type="entry name" value="GNK2_sf"/>
</dbReference>
<keyword evidence="6" id="KW-0418">Kinase</keyword>
<evidence type="ECO:0000256" key="5">
    <source>
        <dbReference type="ARBA" id="ARBA00022741"/>
    </source>
</evidence>
<evidence type="ECO:0000259" key="12">
    <source>
        <dbReference type="PROSITE" id="PS51473"/>
    </source>
</evidence>
<feature type="transmembrane region" description="Helical" evidence="10">
    <location>
        <begin position="261"/>
        <end position="284"/>
    </location>
</feature>
<organism evidence="13 14">
    <name type="scientific">Salix dunnii</name>
    <dbReference type="NCBI Taxonomy" id="1413687"/>
    <lineage>
        <taxon>Eukaryota</taxon>
        <taxon>Viridiplantae</taxon>
        <taxon>Streptophyta</taxon>
        <taxon>Embryophyta</taxon>
        <taxon>Tracheophyta</taxon>
        <taxon>Spermatophyta</taxon>
        <taxon>Magnoliopsida</taxon>
        <taxon>eudicotyledons</taxon>
        <taxon>Gunneridae</taxon>
        <taxon>Pentapetalae</taxon>
        <taxon>rosids</taxon>
        <taxon>fabids</taxon>
        <taxon>Malpighiales</taxon>
        <taxon>Salicaceae</taxon>
        <taxon>Saliceae</taxon>
        <taxon>Salix</taxon>
    </lineage>
</organism>
<evidence type="ECO:0000256" key="7">
    <source>
        <dbReference type="ARBA" id="ARBA00022840"/>
    </source>
</evidence>
<keyword evidence="14" id="KW-1185">Reference proteome</keyword>
<dbReference type="Proteomes" id="UP000657918">
    <property type="component" value="Unassembled WGS sequence"/>
</dbReference>
<keyword evidence="2" id="KW-0808">Transferase</keyword>
<keyword evidence="5" id="KW-0547">Nucleotide-binding</keyword>
<keyword evidence="4" id="KW-0677">Repeat</keyword>
<sequence length="467" mass="51370">MQLSFTFSQNLTGLLVMFILIVLPFSFADRKSEISLLCGSSKHIDNSYVPNIVKVMDSLQKQVGSRNWGSDSITSPFHKIYGFAQCHDDLSSLDCKICFCKGRDKLPRCLPATSARIYLSGCFIRYDKYNFFHEAIDPMNDAVICGEPKHALTDSILHMKFKQLIAAVIHNVTAMALGNGTFATAEAKGGYFSVYALAQCWNTLDRDECRKCLVNAGSKLSQCAPGSEGRALFTGCYMKYSTEIFFKKSVESEALYDNTGIIVAVTLSTVAFVVLASFGAFIGYERLSNRKGDKTNLLLSPNSSLSFTYEVLEKATEYFDESRKLGQGGAGSVWKHYKASKITDMVDPGLKGMFSQKQAEKVLQIGLLCTQASSRLRPSMNEVVQMLIDAQCEIPSPKQPPFLNASVLSPDSSADSCITEVSLTCNSVLNQQTASQEVLLGDPSKFTHPTDSPRSRNSPILEQPETT</sequence>
<dbReference type="EMBL" id="JADGMS010000012">
    <property type="protein sequence ID" value="KAF9671616.1"/>
    <property type="molecule type" value="Genomic_DNA"/>
</dbReference>
<evidence type="ECO:0000256" key="3">
    <source>
        <dbReference type="ARBA" id="ARBA00022729"/>
    </source>
</evidence>
<evidence type="ECO:0000256" key="11">
    <source>
        <dbReference type="SAM" id="SignalP"/>
    </source>
</evidence>
<evidence type="ECO:0000256" key="2">
    <source>
        <dbReference type="ARBA" id="ARBA00022679"/>
    </source>
</evidence>
<comment type="caution">
    <text evidence="13">The sequence shown here is derived from an EMBL/GenBank/DDBJ whole genome shotgun (WGS) entry which is preliminary data.</text>
</comment>
<feature type="domain" description="Gnk2-homologous" evidence="12">
    <location>
        <begin position="30"/>
        <end position="131"/>
    </location>
</feature>
<keyword evidence="10" id="KW-0472">Membrane</keyword>
<keyword evidence="1" id="KW-0723">Serine/threonine-protein kinase</keyword>
<dbReference type="GO" id="GO:0005524">
    <property type="term" value="F:ATP binding"/>
    <property type="evidence" value="ECO:0007669"/>
    <property type="project" value="UniProtKB-KW"/>
</dbReference>
<dbReference type="FunFam" id="3.30.430.20:FF:000015">
    <property type="entry name" value="Cysteine-rich receptor-like protein kinase 3"/>
    <property type="match status" value="1"/>
</dbReference>